<proteinExistence type="predicted"/>
<evidence type="ECO:0000259" key="1">
    <source>
        <dbReference type="Pfam" id="PF06889"/>
    </source>
</evidence>
<name>A0A3S9XC01_9GAMM</name>
<accession>A0A3S9XC01</accession>
<dbReference type="EMBL" id="CP029822">
    <property type="protein sequence ID" value="AZS49925.1"/>
    <property type="molecule type" value="Genomic_DNA"/>
</dbReference>
<protein>
    <submittedName>
        <fullName evidence="2">DUF1266 domain-containing protein</fullName>
    </submittedName>
</protein>
<dbReference type="Pfam" id="PF06889">
    <property type="entry name" value="DUF1266"/>
    <property type="match status" value="1"/>
</dbReference>
<dbReference type="AlphaFoldDB" id="A0A3S9XC01"/>
<sequence length="275" mass="32277">METEEFYQPGNNINLHFASQTEMPLSEDEKWLIALGGMFSSLSGDYVNVIDTGRSNKDIRETLRKRWLIDSDRAVFEGAALRLVIGEKRKLHLQRFNMIKRFFKFFDNSNILVKTLSKFSLLFSLDWYQTRTKEDLRATARKELDLDRLSKNSSKKNEELFKLLKNAGHWCKEIEKIGDYRQINDLVAWDAVCLVNLTRYVTQVNLIERSEFVRYAGAIKKQVQMAYNSWDEVALAYLIGTFLWNYSEQKSKTVIKAIRSYLDDKRTLIHAVNFK</sequence>
<dbReference type="Proteomes" id="UP000273143">
    <property type="component" value="Chromosome"/>
</dbReference>
<dbReference type="InterPro" id="IPR009677">
    <property type="entry name" value="DUF1266"/>
</dbReference>
<dbReference type="KEGG" id="emo:DM558_03660"/>
<feature type="domain" description="DUF1266" evidence="1">
    <location>
        <begin position="137"/>
        <end position="266"/>
    </location>
</feature>
<organism evidence="2 3">
    <name type="scientific">Entomomonas moraniae</name>
    <dbReference type="NCBI Taxonomy" id="2213226"/>
    <lineage>
        <taxon>Bacteria</taxon>
        <taxon>Pseudomonadati</taxon>
        <taxon>Pseudomonadota</taxon>
        <taxon>Gammaproteobacteria</taxon>
        <taxon>Pseudomonadales</taxon>
        <taxon>Pseudomonadaceae</taxon>
        <taxon>Entomomonas</taxon>
    </lineage>
</organism>
<keyword evidence="3" id="KW-1185">Reference proteome</keyword>
<dbReference type="RefSeq" id="WP_127162096.1">
    <property type="nucleotide sequence ID" value="NZ_CP029822.1"/>
</dbReference>
<reference evidence="3" key="1">
    <citation type="submission" date="2018-06" db="EMBL/GenBank/DDBJ databases">
        <title>Complete genome of Pseudomonas insecticola strain QZS01.</title>
        <authorList>
            <person name="Wang J."/>
            <person name="Su Q."/>
        </authorList>
    </citation>
    <scope>NUCLEOTIDE SEQUENCE [LARGE SCALE GENOMIC DNA]</scope>
    <source>
        <strain evidence="3">QZS01</strain>
    </source>
</reference>
<evidence type="ECO:0000313" key="2">
    <source>
        <dbReference type="EMBL" id="AZS49925.1"/>
    </source>
</evidence>
<gene>
    <name evidence="2" type="ORF">DM558_03660</name>
</gene>
<evidence type="ECO:0000313" key="3">
    <source>
        <dbReference type="Proteomes" id="UP000273143"/>
    </source>
</evidence>